<proteinExistence type="predicted"/>
<evidence type="ECO:0000313" key="2">
    <source>
        <dbReference type="EMBL" id="KAF7437633.1"/>
    </source>
</evidence>
<keyword evidence="3" id="KW-1185">Reference proteome</keyword>
<dbReference type="Proteomes" id="UP000600918">
    <property type="component" value="Unassembled WGS sequence"/>
</dbReference>
<feature type="compositionally biased region" description="Low complexity" evidence="1">
    <location>
        <begin position="21"/>
        <end position="31"/>
    </location>
</feature>
<dbReference type="EMBL" id="JACSDY010000001">
    <property type="protein sequence ID" value="KAF7437633.1"/>
    <property type="molecule type" value="Genomic_DNA"/>
</dbReference>
<evidence type="ECO:0000256" key="1">
    <source>
        <dbReference type="SAM" id="MobiDB-lite"/>
    </source>
</evidence>
<protein>
    <submittedName>
        <fullName evidence="2">Uncharacterized protein</fullName>
    </submittedName>
</protein>
<comment type="caution">
    <text evidence="2">The sequence shown here is derived from an EMBL/GenBank/DDBJ whole genome shotgun (WGS) entry which is preliminary data.</text>
</comment>
<accession>A0A834PD87</accession>
<dbReference type="AlphaFoldDB" id="A0A834PD87"/>
<sequence>MDQPFWEFHSTENTISLWQKPSTPSRSSSRAGRTRRQTFVNRSRSSKHVRRGKCRFFFPTLRLSRFALKRSLWLCTRAREREREKIFAEHASTHIPGLKHAVFLDAREPTLALGSTLGSALGSPLRSTSANARTRYLVEGARRKG</sequence>
<gene>
    <name evidence="2" type="ORF">H0235_000024</name>
</gene>
<evidence type="ECO:0000313" key="3">
    <source>
        <dbReference type="Proteomes" id="UP000600918"/>
    </source>
</evidence>
<organism evidence="2 3">
    <name type="scientific">Vespula pensylvanica</name>
    <name type="common">Western yellow jacket</name>
    <name type="synonym">Wasp</name>
    <dbReference type="NCBI Taxonomy" id="30213"/>
    <lineage>
        <taxon>Eukaryota</taxon>
        <taxon>Metazoa</taxon>
        <taxon>Ecdysozoa</taxon>
        <taxon>Arthropoda</taxon>
        <taxon>Hexapoda</taxon>
        <taxon>Insecta</taxon>
        <taxon>Pterygota</taxon>
        <taxon>Neoptera</taxon>
        <taxon>Endopterygota</taxon>
        <taxon>Hymenoptera</taxon>
        <taxon>Apocrita</taxon>
        <taxon>Aculeata</taxon>
        <taxon>Vespoidea</taxon>
        <taxon>Vespidae</taxon>
        <taxon>Vespinae</taxon>
        <taxon>Vespula</taxon>
    </lineage>
</organism>
<reference evidence="2" key="1">
    <citation type="journal article" date="2020" name="G3 (Bethesda)">
        <title>High-Quality Assemblies for Three Invasive Social Wasps from the &lt;i&gt;Vespula&lt;/i&gt; Genus.</title>
        <authorList>
            <person name="Harrop T.W.R."/>
            <person name="Guhlin J."/>
            <person name="McLaughlin G.M."/>
            <person name="Permina E."/>
            <person name="Stockwell P."/>
            <person name="Gilligan J."/>
            <person name="Le Lec M.F."/>
            <person name="Gruber M.A.M."/>
            <person name="Quinn O."/>
            <person name="Lovegrove M."/>
            <person name="Duncan E.J."/>
            <person name="Remnant E.J."/>
            <person name="Van Eeckhoven J."/>
            <person name="Graham B."/>
            <person name="Knapp R.A."/>
            <person name="Langford K.W."/>
            <person name="Kronenberg Z."/>
            <person name="Press M.O."/>
            <person name="Eacker S.M."/>
            <person name="Wilson-Rankin E.E."/>
            <person name="Purcell J."/>
            <person name="Lester P.J."/>
            <person name="Dearden P.K."/>
        </authorList>
    </citation>
    <scope>NUCLEOTIDE SEQUENCE</scope>
    <source>
        <strain evidence="2">Volc-1</strain>
    </source>
</reference>
<feature type="region of interest" description="Disordered" evidence="1">
    <location>
        <begin position="18"/>
        <end position="46"/>
    </location>
</feature>
<name>A0A834PD87_VESPE</name>